<dbReference type="Pfam" id="PF01551">
    <property type="entry name" value="Peptidase_M23"/>
    <property type="match status" value="1"/>
</dbReference>
<comment type="similarity">
    <text evidence="1">Belongs to the E.coli NlpD/Haemophilus LppB family.</text>
</comment>
<dbReference type="CDD" id="cd00118">
    <property type="entry name" value="LysM"/>
    <property type="match status" value="1"/>
</dbReference>
<proteinExistence type="inferred from homology"/>
<dbReference type="Gene3D" id="2.70.70.10">
    <property type="entry name" value="Glucose Permease (Domain IIA)"/>
    <property type="match status" value="1"/>
</dbReference>
<dbReference type="InterPro" id="IPR011055">
    <property type="entry name" value="Dup_hybrid_motif"/>
</dbReference>
<dbReference type="Pfam" id="PF01476">
    <property type="entry name" value="LysM"/>
    <property type="match status" value="1"/>
</dbReference>
<reference evidence="4 5" key="1">
    <citation type="submission" date="2017-11" db="EMBL/GenBank/DDBJ databases">
        <title>Genome-resolved metagenomics identifies genetic mobility, metabolic interactions, and unexpected diversity in perchlorate-reducing communities.</title>
        <authorList>
            <person name="Barnum T.P."/>
            <person name="Figueroa I.A."/>
            <person name="Carlstrom C.I."/>
            <person name="Lucas L.N."/>
            <person name="Engelbrektson A.L."/>
            <person name="Coates J.D."/>
        </authorList>
    </citation>
    <scope>NUCLEOTIDE SEQUENCE [LARGE SCALE GENOMIC DNA]</scope>
    <source>
        <strain evidence="4">BM301</strain>
    </source>
</reference>
<dbReference type="InterPro" id="IPR050570">
    <property type="entry name" value="Cell_wall_metabolism_enzyme"/>
</dbReference>
<dbReference type="PANTHER" id="PTHR21666:SF263">
    <property type="entry name" value="MUREIN HYDROLASE ACTIVATOR NLPD"/>
    <property type="match status" value="1"/>
</dbReference>
<feature type="compositionally biased region" description="Polar residues" evidence="2">
    <location>
        <begin position="144"/>
        <end position="163"/>
    </location>
</feature>
<dbReference type="STRING" id="1111735.GCA_000428045_03168"/>
<evidence type="ECO:0000256" key="1">
    <source>
        <dbReference type="ARBA" id="ARBA00038420"/>
    </source>
</evidence>
<dbReference type="InterPro" id="IPR036779">
    <property type="entry name" value="LysM_dom_sf"/>
</dbReference>
<evidence type="ECO:0000259" key="3">
    <source>
        <dbReference type="PROSITE" id="PS51782"/>
    </source>
</evidence>
<dbReference type="PROSITE" id="PS51782">
    <property type="entry name" value="LYSM"/>
    <property type="match status" value="1"/>
</dbReference>
<comment type="caution">
    <text evidence="4">The sequence shown here is derived from an EMBL/GenBank/DDBJ whole genome shotgun (WGS) entry which is preliminary data.</text>
</comment>
<evidence type="ECO:0000313" key="4">
    <source>
        <dbReference type="EMBL" id="PLX59860.1"/>
    </source>
</evidence>
<dbReference type="InterPro" id="IPR018392">
    <property type="entry name" value="LysM"/>
</dbReference>
<accession>A0A2N6CS03</accession>
<evidence type="ECO:0000313" key="5">
    <source>
        <dbReference type="Proteomes" id="UP000235015"/>
    </source>
</evidence>
<organism evidence="4 5">
    <name type="scientific">Sedimenticola selenatireducens</name>
    <dbReference type="NCBI Taxonomy" id="191960"/>
    <lineage>
        <taxon>Bacteria</taxon>
        <taxon>Pseudomonadati</taxon>
        <taxon>Pseudomonadota</taxon>
        <taxon>Gammaproteobacteria</taxon>
        <taxon>Chromatiales</taxon>
        <taxon>Sedimenticolaceae</taxon>
        <taxon>Sedimenticola</taxon>
    </lineage>
</organism>
<dbReference type="CDD" id="cd12797">
    <property type="entry name" value="M23_peptidase"/>
    <property type="match status" value="1"/>
</dbReference>
<dbReference type="Proteomes" id="UP000235015">
    <property type="component" value="Unassembled WGS sequence"/>
</dbReference>
<gene>
    <name evidence="4" type="ORF">C0630_18295</name>
</gene>
<protein>
    <submittedName>
        <fullName evidence="4">LysM peptidoglycan-binding domain-containing protein</fullName>
    </submittedName>
</protein>
<feature type="region of interest" description="Disordered" evidence="2">
    <location>
        <begin position="114"/>
        <end position="163"/>
    </location>
</feature>
<dbReference type="GO" id="GO:0009279">
    <property type="term" value="C:cell outer membrane"/>
    <property type="evidence" value="ECO:0007669"/>
    <property type="project" value="TreeGrafter"/>
</dbReference>
<dbReference type="SMART" id="SM00257">
    <property type="entry name" value="LysM"/>
    <property type="match status" value="1"/>
</dbReference>
<dbReference type="PANTHER" id="PTHR21666">
    <property type="entry name" value="PEPTIDASE-RELATED"/>
    <property type="match status" value="1"/>
</dbReference>
<dbReference type="AlphaFoldDB" id="A0A2N6CS03"/>
<dbReference type="GO" id="GO:0032153">
    <property type="term" value="C:cell division site"/>
    <property type="evidence" value="ECO:0007669"/>
    <property type="project" value="TreeGrafter"/>
</dbReference>
<dbReference type="SUPFAM" id="SSF51261">
    <property type="entry name" value="Duplicated hybrid motif"/>
    <property type="match status" value="1"/>
</dbReference>
<feature type="domain" description="LysM" evidence="3">
    <location>
        <begin position="67"/>
        <end position="111"/>
    </location>
</feature>
<dbReference type="InterPro" id="IPR016047">
    <property type="entry name" value="M23ase_b-sheet_dom"/>
</dbReference>
<dbReference type="GO" id="GO:0004222">
    <property type="term" value="F:metalloendopeptidase activity"/>
    <property type="evidence" value="ECO:0007669"/>
    <property type="project" value="TreeGrafter"/>
</dbReference>
<name>A0A2N6CS03_9GAMM</name>
<evidence type="ECO:0000256" key="2">
    <source>
        <dbReference type="SAM" id="MobiDB-lite"/>
    </source>
</evidence>
<sequence>MIGVRTTSGNARRSATGLPSEYARVLHACLAAFLLIGNLSGCSAPVRAPVVSRDHPPLQQQRSARPSVYRVRKGDTLYSIAWRFGIDYASVARWNGIRYPYTIYPGQRLRLTPTTRSRVAETPSVKTPQTRGASSKNKPVVSGKQLSRSSPKGVSSSQTEGKSGSESLKLQWLWPTDGSVVQRFVKGDPVRKGVKIEGRYGTSINAAETGKVVYAGSGLIGYGRLVIIKHNKNYLSAYGYNKKIHVKEGDTVEKGIRIAEMGSDGNGKPMLHFEIRRNGAPVDPLKLLPHRP</sequence>
<dbReference type="EMBL" id="PKUN01000030">
    <property type="protein sequence ID" value="PLX59860.1"/>
    <property type="molecule type" value="Genomic_DNA"/>
</dbReference>
<feature type="compositionally biased region" description="Polar residues" evidence="2">
    <location>
        <begin position="124"/>
        <end position="137"/>
    </location>
</feature>
<dbReference type="Gene3D" id="3.10.350.10">
    <property type="entry name" value="LysM domain"/>
    <property type="match status" value="1"/>
</dbReference>